<reference evidence="2 4" key="1">
    <citation type="journal article" date="2011" name="J. Bacteriol.">
        <title>Draft genome sequence of the thermoalkaliphilic Caldalkalibacillus thermarum strain TA2.A1.</title>
        <authorList>
            <person name="Kalamorz F."/>
            <person name="Keis S."/>
            <person name="McMillan D.G."/>
            <person name="Olsson K."/>
            <person name="Stanton J.A."/>
            <person name="Stockwell P."/>
            <person name="Black M.A."/>
            <person name="Klingeman D.M."/>
            <person name="Land M.L."/>
            <person name="Han C.S."/>
            <person name="Martin S.L."/>
            <person name="Becher S.A."/>
            <person name="Peddie C.J."/>
            <person name="Morgan H.W."/>
            <person name="Matthies D."/>
            <person name="Preiss L."/>
            <person name="Meier T."/>
            <person name="Brown S.D."/>
            <person name="Cook G.M."/>
        </authorList>
    </citation>
    <scope>NUCLEOTIDE SEQUENCE [LARGE SCALE GENOMIC DNA]</scope>
    <source>
        <strain evidence="2 4">TA2.A1</strain>
    </source>
</reference>
<protein>
    <submittedName>
        <fullName evidence="2">Uncharacterized protein</fullName>
    </submittedName>
</protein>
<name>F5L6A6_CALTT</name>
<keyword evidence="5" id="KW-1185">Reference proteome</keyword>
<keyword evidence="1" id="KW-0472">Membrane</keyword>
<gene>
    <name evidence="2" type="ORF">CathTA2_1319</name>
    <name evidence="3" type="ORF">HUR95_08585</name>
</gene>
<feature type="transmembrane region" description="Helical" evidence="1">
    <location>
        <begin position="32"/>
        <end position="57"/>
    </location>
</feature>
<proteinExistence type="predicted"/>
<evidence type="ECO:0000313" key="5">
    <source>
        <dbReference type="Proteomes" id="UP000825179"/>
    </source>
</evidence>
<dbReference type="EMBL" id="CP082237">
    <property type="protein sequence ID" value="QZT32479.1"/>
    <property type="molecule type" value="Genomic_DNA"/>
</dbReference>
<evidence type="ECO:0000256" key="1">
    <source>
        <dbReference type="SAM" id="Phobius"/>
    </source>
</evidence>
<reference evidence="3" key="3">
    <citation type="submission" date="2021-08" db="EMBL/GenBank/DDBJ databases">
        <authorList>
            <person name="de Jong S."/>
            <person name="van den Broek M."/>
            <person name="Merkel A."/>
            <person name="de la Torre Cortes P."/>
            <person name="Kalamorz F."/>
            <person name="Cook G."/>
            <person name="van Loosdrecht M."/>
            <person name="McMillan D."/>
        </authorList>
    </citation>
    <scope>NUCLEOTIDE SEQUENCE</scope>
    <source>
        <strain evidence="3">TA2.A1</strain>
    </source>
</reference>
<evidence type="ECO:0000313" key="3">
    <source>
        <dbReference type="EMBL" id="QZT32479.1"/>
    </source>
</evidence>
<evidence type="ECO:0000313" key="2">
    <source>
        <dbReference type="EMBL" id="EGL83106.1"/>
    </source>
</evidence>
<dbReference type="KEGG" id="cthu:HUR95_08585"/>
<sequence length="211" mass="24149">MKRKKVKQRQKHVTIHIVPHGKGTTHTFRIRLYTTLGLLIGALFVFASALLASVYLWDKLKRTETTLETFQHYAIENKQMKDYLNQVYHDLTVFNQQVEALSHTLADITDMEETIKALDDELQGILPPAKLETSAIHDTVQRTLITADHQLSPSNPEREEKSPVNIASLESDYTEDELYLPGSLSVVIERLKIHTEYLKSIADEHEANFPN</sequence>
<dbReference type="EMBL" id="AFCE01000123">
    <property type="protein sequence ID" value="EGL83106.1"/>
    <property type="molecule type" value="Genomic_DNA"/>
</dbReference>
<organism evidence="2 4">
    <name type="scientific">Caldalkalibacillus thermarum (strain TA2.A1)</name>
    <dbReference type="NCBI Taxonomy" id="986075"/>
    <lineage>
        <taxon>Bacteria</taxon>
        <taxon>Bacillati</taxon>
        <taxon>Bacillota</taxon>
        <taxon>Bacilli</taxon>
        <taxon>Bacillales</taxon>
        <taxon>Bacillaceae</taxon>
        <taxon>Caldalkalibacillus</taxon>
    </lineage>
</organism>
<reference evidence="3 5" key="2">
    <citation type="journal article" date="2020" name="Extremophiles">
        <title>Genomic analysis of Caldalkalibacillus thermarum TA2.A1 reveals aerobic alkaliphilic metabolism and evolutionary hallmarks linking alkaliphilic bacteria and plant life.</title>
        <authorList>
            <person name="de Jong S.I."/>
            <person name="van den Broek M.A."/>
            <person name="Merkel A.Y."/>
            <person name="de la Torre Cortes P."/>
            <person name="Kalamorz F."/>
            <person name="Cook G.M."/>
            <person name="van Loosdrecht M.C.M."/>
            <person name="McMillan D.G.G."/>
        </authorList>
    </citation>
    <scope>NUCLEOTIDE SEQUENCE [LARGE SCALE GENOMIC DNA]</scope>
    <source>
        <strain evidence="3 5">TA2.A1</strain>
    </source>
</reference>
<dbReference type="Proteomes" id="UP000010716">
    <property type="component" value="Unassembled WGS sequence"/>
</dbReference>
<keyword evidence="1" id="KW-1133">Transmembrane helix</keyword>
<dbReference type="Proteomes" id="UP000825179">
    <property type="component" value="Chromosome"/>
</dbReference>
<keyword evidence="1" id="KW-0812">Transmembrane</keyword>
<dbReference type="AlphaFoldDB" id="F5L6A6"/>
<accession>F5L6A6</accession>
<evidence type="ECO:0000313" key="4">
    <source>
        <dbReference type="Proteomes" id="UP000010716"/>
    </source>
</evidence>
<dbReference type="RefSeq" id="WP_007504249.1">
    <property type="nucleotide sequence ID" value="NZ_AFCE01000123.1"/>
</dbReference>